<dbReference type="SUPFAM" id="SSF55073">
    <property type="entry name" value="Nucleotide cyclase"/>
    <property type="match status" value="1"/>
</dbReference>
<comment type="caution">
    <text evidence="3">The sequence shown here is derived from an EMBL/GenBank/DDBJ whole genome shotgun (WGS) entry which is preliminary data.</text>
</comment>
<evidence type="ECO:0000313" key="3">
    <source>
        <dbReference type="EMBL" id="MBB5233961.1"/>
    </source>
</evidence>
<evidence type="ECO:0000313" key="4">
    <source>
        <dbReference type="Proteomes" id="UP000525389"/>
    </source>
</evidence>
<feature type="transmembrane region" description="Helical" evidence="1">
    <location>
        <begin position="47"/>
        <end position="65"/>
    </location>
</feature>
<dbReference type="InterPro" id="IPR050469">
    <property type="entry name" value="Diguanylate_Cyclase"/>
</dbReference>
<feature type="transmembrane region" description="Helical" evidence="1">
    <location>
        <begin position="108"/>
        <end position="126"/>
    </location>
</feature>
<dbReference type="SMART" id="SM00267">
    <property type="entry name" value="GGDEF"/>
    <property type="match status" value="1"/>
</dbReference>
<dbReference type="PROSITE" id="PS50887">
    <property type="entry name" value="GGDEF"/>
    <property type="match status" value="1"/>
</dbReference>
<dbReference type="SUPFAM" id="SSF48576">
    <property type="entry name" value="Terpenoid synthases"/>
    <property type="match status" value="1"/>
</dbReference>
<dbReference type="SFLD" id="SFLDG01020">
    <property type="entry name" value="Terpene_Cyclase_Like_2"/>
    <property type="match status" value="1"/>
</dbReference>
<dbReference type="InterPro" id="IPR000160">
    <property type="entry name" value="GGDEF_dom"/>
</dbReference>
<feature type="transmembrane region" description="Helical" evidence="1">
    <location>
        <begin position="15"/>
        <end position="35"/>
    </location>
</feature>
<accession>A0A7W8LPN6</accession>
<dbReference type="PANTHER" id="PTHR45138:SF9">
    <property type="entry name" value="DIGUANYLATE CYCLASE DGCM-RELATED"/>
    <property type="match status" value="1"/>
</dbReference>
<dbReference type="Proteomes" id="UP000525389">
    <property type="component" value="Unassembled WGS sequence"/>
</dbReference>
<dbReference type="EMBL" id="JACHFN010000004">
    <property type="protein sequence ID" value="MBB5233961.1"/>
    <property type="molecule type" value="Genomic_DNA"/>
</dbReference>
<dbReference type="GO" id="GO:0010333">
    <property type="term" value="F:terpene synthase activity"/>
    <property type="evidence" value="ECO:0007669"/>
    <property type="project" value="InterPro"/>
</dbReference>
<gene>
    <name evidence="3" type="ORF">HNQ09_001399</name>
</gene>
<dbReference type="Pfam" id="PF00990">
    <property type="entry name" value="GGDEF"/>
    <property type="match status" value="1"/>
</dbReference>
<feature type="transmembrane region" description="Helical" evidence="1">
    <location>
        <begin position="133"/>
        <end position="152"/>
    </location>
</feature>
<dbReference type="RefSeq" id="WP_184027197.1">
    <property type="nucleotide sequence ID" value="NZ_JACHFN010000004.1"/>
</dbReference>
<keyword evidence="1" id="KW-0472">Membrane</keyword>
<organism evidence="3 4">
    <name type="scientific">Deinococcus budaensis</name>
    <dbReference type="NCBI Taxonomy" id="1665626"/>
    <lineage>
        <taxon>Bacteria</taxon>
        <taxon>Thermotogati</taxon>
        <taxon>Deinococcota</taxon>
        <taxon>Deinococci</taxon>
        <taxon>Deinococcales</taxon>
        <taxon>Deinococcaceae</taxon>
        <taxon>Deinococcus</taxon>
    </lineage>
</organism>
<name>A0A7W8LPN6_9DEIO</name>
<feature type="domain" description="GGDEF" evidence="2">
    <location>
        <begin position="229"/>
        <end position="358"/>
    </location>
</feature>
<dbReference type="InterPro" id="IPR008949">
    <property type="entry name" value="Isoprenoid_synthase_dom_sf"/>
</dbReference>
<reference evidence="3 4" key="1">
    <citation type="submission" date="2020-08" db="EMBL/GenBank/DDBJ databases">
        <title>Genomic Encyclopedia of Type Strains, Phase IV (KMG-IV): sequencing the most valuable type-strain genomes for metagenomic binning, comparative biology and taxonomic classification.</title>
        <authorList>
            <person name="Goeker M."/>
        </authorList>
    </citation>
    <scope>NUCLEOTIDE SEQUENCE [LARGE SCALE GENOMIC DNA]</scope>
    <source>
        <strain evidence="3 4">DSM 101791</strain>
    </source>
</reference>
<dbReference type="Gene3D" id="1.10.600.10">
    <property type="entry name" value="Farnesyl Diphosphate Synthase"/>
    <property type="match status" value="1"/>
</dbReference>
<dbReference type="GO" id="GO:0052621">
    <property type="term" value="F:diguanylate cyclase activity"/>
    <property type="evidence" value="ECO:0007669"/>
    <property type="project" value="TreeGrafter"/>
</dbReference>
<dbReference type="SFLD" id="SFLDS00005">
    <property type="entry name" value="Isoprenoid_Synthase_Type_I"/>
    <property type="match status" value="1"/>
</dbReference>
<feature type="transmembrane region" description="Helical" evidence="1">
    <location>
        <begin position="77"/>
        <end position="96"/>
    </location>
</feature>
<dbReference type="FunFam" id="3.30.70.270:FF:000001">
    <property type="entry name" value="Diguanylate cyclase domain protein"/>
    <property type="match status" value="1"/>
</dbReference>
<dbReference type="NCBIfam" id="TIGR00254">
    <property type="entry name" value="GGDEF"/>
    <property type="match status" value="1"/>
</dbReference>
<keyword evidence="1" id="KW-1133">Transmembrane helix</keyword>
<dbReference type="Gene3D" id="3.30.70.270">
    <property type="match status" value="1"/>
</dbReference>
<protein>
    <submittedName>
        <fullName evidence="3">Diguanylate cyclase (GGDEF)-like protein</fullName>
    </submittedName>
</protein>
<sequence>MSTTGVEISLLKRQAYLIALPVTLLAVVLTLALDMRHGDDPFSFNQVALPLLACALLGLTLLLYLRTVPLRWIEHGFFLVAAATFLAKFGSLALPASLPVPDAEVAQVYIWAPFVYLLAFLIYRLQEALKRSLLIYGLSVLPGLWAVVAVGPQSLGSLTRLTEFYLASGLWLAMLYVLGSLKTQLFQLQTRFGEMERLAHQDTLTGLANRRRMEARLAQQAEQFQQYGLCWAVILFDIDDFKRVNDLYGHERGDFVLRETARLMQYELRGSDQIARWGGEEFLILAGHTDLVHARALAERLRVLLARHTFGEAGTITASFGVAAYRDGESVSALMQRADEALYRAKHAAKNRVEVALTPGEPLNLPPLHNPFAARLPTTDPQLCEETSAWLEQFGLGPGNAHARTAFAAGFVGLAAALHPRACRAALRLTADWYSLMFLHDDRCDSSGIGRDPARLQSLVDRLLSVFQGGTLRPDDEPFAHALADVRGRLLTWGGPTWFAELTGEVRAYLEALSWEAANRASGSVPTLADYLHMRPITAGLQIDGAFLEVMDGVRLPRAVRDHPQVRQLAVHADRAVCWSNDILSLEKELQDGDVHNLIPVLMHARRLSQQAALDEAARMYHHEVEQFLAGEQALPTFGEDEDEQLREYARLLRARVGGILAWSHHSSRYQVGDLVS</sequence>
<dbReference type="Pfam" id="PF19086">
    <property type="entry name" value="Terpene_syn_C_2"/>
    <property type="match status" value="1"/>
</dbReference>
<keyword evidence="4" id="KW-1185">Reference proteome</keyword>
<dbReference type="InterPro" id="IPR043128">
    <property type="entry name" value="Rev_trsase/Diguanyl_cyclase"/>
</dbReference>
<feature type="transmembrane region" description="Helical" evidence="1">
    <location>
        <begin position="164"/>
        <end position="181"/>
    </location>
</feature>
<evidence type="ECO:0000256" key="1">
    <source>
        <dbReference type="SAM" id="Phobius"/>
    </source>
</evidence>
<dbReference type="PANTHER" id="PTHR45138">
    <property type="entry name" value="REGULATORY COMPONENTS OF SENSORY TRANSDUCTION SYSTEM"/>
    <property type="match status" value="1"/>
</dbReference>
<keyword evidence="1" id="KW-0812">Transmembrane</keyword>
<dbReference type="InterPro" id="IPR029787">
    <property type="entry name" value="Nucleotide_cyclase"/>
</dbReference>
<dbReference type="AlphaFoldDB" id="A0A7W8LPN6"/>
<dbReference type="CDD" id="cd01949">
    <property type="entry name" value="GGDEF"/>
    <property type="match status" value="1"/>
</dbReference>
<dbReference type="InterPro" id="IPR034686">
    <property type="entry name" value="Terpene_cyclase-like_2"/>
</dbReference>
<evidence type="ECO:0000259" key="2">
    <source>
        <dbReference type="PROSITE" id="PS50887"/>
    </source>
</evidence>
<proteinExistence type="predicted"/>